<keyword evidence="1" id="KW-0614">Plasmid</keyword>
<dbReference type="GO" id="GO:0006974">
    <property type="term" value="P:DNA damage response"/>
    <property type="evidence" value="ECO:0007669"/>
    <property type="project" value="TreeGrafter"/>
</dbReference>
<proteinExistence type="predicted"/>
<dbReference type="PANTHER" id="PTHR34387">
    <property type="entry name" value="SLR1258 PROTEIN"/>
    <property type="match status" value="1"/>
</dbReference>
<name>A0A510G982_9RICK</name>
<dbReference type="RefSeq" id="WP_147144285.1">
    <property type="nucleotide sequence ID" value="NZ_AP019564.1"/>
</dbReference>
<evidence type="ECO:0000313" key="2">
    <source>
        <dbReference type="Proteomes" id="UP000321183"/>
    </source>
</evidence>
<geneLocation type="plasmid" evidence="1 2">
    <name>pRA1</name>
</geneLocation>
<sequence length="177" mass="19874">MDVQEDLLISSIRIEEEGVDPKSVQNAVNLSMAAAIKIAKQPDINVSTGQYNIYQYDEEQNTSNKEKRLKKKKWRGSQVLSLQSSTPEALLSVIGQLQNEGLLIQNLNYTLSNDKRDAIRNSMIESAIAKLKQQATRVAKALGQEYSRFTMINIDTGLGARPPIAMYRSSTCFRYDV</sequence>
<dbReference type="Gene3D" id="3.30.110.170">
    <property type="entry name" value="Protein of unknown function (DUF541), domain 1"/>
    <property type="match status" value="1"/>
</dbReference>
<dbReference type="EMBL" id="AP019564">
    <property type="protein sequence ID" value="BBJ32490.1"/>
    <property type="molecule type" value="Genomic_DNA"/>
</dbReference>
<gene>
    <name evidence="1" type="ORF">RAS_p860</name>
</gene>
<evidence type="ECO:0000313" key="1">
    <source>
        <dbReference type="EMBL" id="BBJ32490.1"/>
    </source>
</evidence>
<protein>
    <submittedName>
        <fullName evidence="1">Uncharacterized protein</fullName>
    </submittedName>
</protein>
<accession>A0A510G982</accession>
<organism evidence="1 2">
    <name type="scientific">Rickettsia asiatica</name>
    <dbReference type="NCBI Taxonomy" id="238800"/>
    <lineage>
        <taxon>Bacteria</taxon>
        <taxon>Pseudomonadati</taxon>
        <taxon>Pseudomonadota</taxon>
        <taxon>Alphaproteobacteria</taxon>
        <taxon>Rickettsiales</taxon>
        <taxon>Rickettsiaceae</taxon>
        <taxon>Rickettsieae</taxon>
        <taxon>Rickettsia</taxon>
        <taxon>spotted fever group</taxon>
    </lineage>
</organism>
<dbReference type="Proteomes" id="UP000321183">
    <property type="component" value="Plasmid pRA1"/>
</dbReference>
<dbReference type="AlphaFoldDB" id="A0A510G982"/>
<dbReference type="InterPro" id="IPR052022">
    <property type="entry name" value="26kDa_periplasmic_antigen"/>
</dbReference>
<dbReference type="PANTHER" id="PTHR34387:SF2">
    <property type="entry name" value="SLR1258 PROTEIN"/>
    <property type="match status" value="1"/>
</dbReference>
<dbReference type="KEGG" id="ras:RAS_p860"/>
<reference evidence="1 2" key="1">
    <citation type="submission" date="2019-04" db="EMBL/GenBank/DDBJ databases">
        <title>Draft genome sequence of Rickettsia asiatica Maytaro1284.</title>
        <authorList>
            <person name="Thu M."/>
            <person name="Qiu Y."/>
            <person name="Nakao R."/>
        </authorList>
    </citation>
    <scope>NUCLEOTIDE SEQUENCE [LARGE SCALE GENOMIC DNA]</scope>
    <source>
        <strain evidence="1 2">Maytaro1284</strain>
        <plasmid evidence="1 2">pRA1</plasmid>
    </source>
</reference>
<dbReference type="InterPro" id="IPR007497">
    <property type="entry name" value="SIMPL/DUF541"/>
</dbReference>
<keyword evidence="2" id="KW-1185">Reference proteome</keyword>
<dbReference type="Pfam" id="PF04402">
    <property type="entry name" value="SIMPL"/>
    <property type="match status" value="1"/>
</dbReference>